<dbReference type="Pfam" id="PF13977">
    <property type="entry name" value="TetR_C_6"/>
    <property type="match status" value="1"/>
</dbReference>
<protein>
    <submittedName>
        <fullName evidence="7">TetR/AcrR family transcriptional regulator</fullName>
    </submittedName>
</protein>
<feature type="DNA-binding region" description="H-T-H motif" evidence="5">
    <location>
        <begin position="38"/>
        <end position="57"/>
    </location>
</feature>
<dbReference type="KEGG" id="gfu:KM031_06900"/>
<keyword evidence="1" id="KW-0678">Repressor</keyword>
<keyword evidence="3 5" id="KW-0238">DNA-binding</keyword>
<evidence type="ECO:0000256" key="3">
    <source>
        <dbReference type="ARBA" id="ARBA00023125"/>
    </source>
</evidence>
<dbReference type="PANTHER" id="PTHR30055">
    <property type="entry name" value="HTH-TYPE TRANSCRIPTIONAL REGULATOR RUTR"/>
    <property type="match status" value="1"/>
</dbReference>
<evidence type="ECO:0000313" key="8">
    <source>
        <dbReference type="Proteomes" id="UP000679352"/>
    </source>
</evidence>
<gene>
    <name evidence="7" type="ORF">KM031_06900</name>
</gene>
<reference evidence="7" key="1">
    <citation type="submission" date="2021-06" db="EMBL/GenBank/DDBJ databases">
        <title>Direct submission.</title>
        <authorList>
            <person name="Lee C.-S."/>
            <person name="Jin L."/>
        </authorList>
    </citation>
    <scope>NUCLEOTIDE SEQUENCE</scope>
    <source>
        <strain evidence="7">Con5</strain>
    </source>
</reference>
<dbReference type="Pfam" id="PF00440">
    <property type="entry name" value="TetR_N"/>
    <property type="match status" value="1"/>
</dbReference>
<dbReference type="SUPFAM" id="SSF46689">
    <property type="entry name" value="Homeodomain-like"/>
    <property type="match status" value="1"/>
</dbReference>
<dbReference type="SUPFAM" id="SSF48498">
    <property type="entry name" value="Tetracyclin repressor-like, C-terminal domain"/>
    <property type="match status" value="1"/>
</dbReference>
<dbReference type="InterPro" id="IPR050109">
    <property type="entry name" value="HTH-type_TetR-like_transc_reg"/>
</dbReference>
<dbReference type="InterPro" id="IPR023772">
    <property type="entry name" value="DNA-bd_HTH_TetR-type_CS"/>
</dbReference>
<dbReference type="InterPro" id="IPR001647">
    <property type="entry name" value="HTH_TetR"/>
</dbReference>
<dbReference type="InterPro" id="IPR036271">
    <property type="entry name" value="Tet_transcr_reg_TetR-rel_C_sf"/>
</dbReference>
<sequence length="213" mass="23839">MAAKERKTRVVRTTEERRAEIVAAALECLQEVGYARLTARLIAERSQISLGHITYHFRDMKEVLIETYRHASSLLLAATLEDVDRSSPDPLERLAAFLGAGFAPEFLKPDYLRVRIDLWSAALAHEELAQTERALYDRYRRSLAEMLDKLAEGSGAGQAEVGFVTDAIMATLDGLWLDWVRRRDSTAVRNGLAACVLLARTVLSERRGGPQPE</sequence>
<evidence type="ECO:0000256" key="4">
    <source>
        <dbReference type="ARBA" id="ARBA00023163"/>
    </source>
</evidence>
<dbReference type="PROSITE" id="PS01081">
    <property type="entry name" value="HTH_TETR_1"/>
    <property type="match status" value="1"/>
</dbReference>
<evidence type="ECO:0000313" key="7">
    <source>
        <dbReference type="EMBL" id="QWK91599.1"/>
    </source>
</evidence>
<feature type="domain" description="HTH tetR-type" evidence="6">
    <location>
        <begin position="15"/>
        <end position="75"/>
    </location>
</feature>
<keyword evidence="2" id="KW-0805">Transcription regulation</keyword>
<name>A0A975P840_9RHOB</name>
<dbReference type="RefSeq" id="WP_215503789.1">
    <property type="nucleotide sequence ID" value="NZ_CP076361.1"/>
</dbReference>
<dbReference type="EMBL" id="CP076361">
    <property type="protein sequence ID" value="QWK91599.1"/>
    <property type="molecule type" value="Genomic_DNA"/>
</dbReference>
<evidence type="ECO:0000256" key="5">
    <source>
        <dbReference type="PROSITE-ProRule" id="PRU00335"/>
    </source>
</evidence>
<keyword evidence="4" id="KW-0804">Transcription</keyword>
<dbReference type="PROSITE" id="PS50977">
    <property type="entry name" value="HTH_TETR_2"/>
    <property type="match status" value="1"/>
</dbReference>
<dbReference type="GO" id="GO:0000976">
    <property type="term" value="F:transcription cis-regulatory region binding"/>
    <property type="evidence" value="ECO:0007669"/>
    <property type="project" value="TreeGrafter"/>
</dbReference>
<keyword evidence="8" id="KW-1185">Reference proteome</keyword>
<dbReference type="Gene3D" id="1.10.357.10">
    <property type="entry name" value="Tetracycline Repressor, domain 2"/>
    <property type="match status" value="1"/>
</dbReference>
<dbReference type="GO" id="GO:0003700">
    <property type="term" value="F:DNA-binding transcription factor activity"/>
    <property type="evidence" value="ECO:0007669"/>
    <property type="project" value="TreeGrafter"/>
</dbReference>
<dbReference type="Proteomes" id="UP000679352">
    <property type="component" value="Chromosome"/>
</dbReference>
<dbReference type="AlphaFoldDB" id="A0A975P840"/>
<evidence type="ECO:0000256" key="2">
    <source>
        <dbReference type="ARBA" id="ARBA00023015"/>
    </source>
</evidence>
<dbReference type="InterPro" id="IPR009057">
    <property type="entry name" value="Homeodomain-like_sf"/>
</dbReference>
<organism evidence="7 8">
    <name type="scientific">Gemmobacter fulvus</name>
    <dbReference type="NCBI Taxonomy" id="2840474"/>
    <lineage>
        <taxon>Bacteria</taxon>
        <taxon>Pseudomonadati</taxon>
        <taxon>Pseudomonadota</taxon>
        <taxon>Alphaproteobacteria</taxon>
        <taxon>Rhodobacterales</taxon>
        <taxon>Paracoccaceae</taxon>
        <taxon>Gemmobacter</taxon>
    </lineage>
</organism>
<dbReference type="InterPro" id="IPR039538">
    <property type="entry name" value="BetI_C"/>
</dbReference>
<accession>A0A975P840</accession>
<dbReference type="PANTHER" id="PTHR30055:SF226">
    <property type="entry name" value="HTH-TYPE TRANSCRIPTIONAL REGULATOR PKSA"/>
    <property type="match status" value="1"/>
</dbReference>
<proteinExistence type="predicted"/>
<evidence type="ECO:0000256" key="1">
    <source>
        <dbReference type="ARBA" id="ARBA00022491"/>
    </source>
</evidence>
<evidence type="ECO:0000259" key="6">
    <source>
        <dbReference type="PROSITE" id="PS50977"/>
    </source>
</evidence>